<keyword evidence="5 8" id="KW-0406">Ion transport</keyword>
<dbReference type="AlphaFoldDB" id="A0A1D7THN1"/>
<evidence type="ECO:0000256" key="5">
    <source>
        <dbReference type="ARBA" id="ARBA00023065"/>
    </source>
</evidence>
<evidence type="ECO:0000313" key="9">
    <source>
        <dbReference type="EMBL" id="AOO64509.1"/>
    </source>
</evidence>
<comment type="function">
    <text evidence="8">Probably functions as a manganese efflux pump.</text>
</comment>
<keyword evidence="3 8" id="KW-0812">Transmembrane</keyword>
<evidence type="ECO:0000256" key="3">
    <source>
        <dbReference type="ARBA" id="ARBA00022692"/>
    </source>
</evidence>
<dbReference type="EMBL" id="CP017111">
    <property type="protein sequence ID" value="AOO64509.1"/>
    <property type="molecule type" value="Genomic_DNA"/>
</dbReference>
<keyword evidence="2 8" id="KW-1003">Cell membrane</keyword>
<dbReference type="STRING" id="1193502.SHALO_0726"/>
<dbReference type="PANTHER" id="PTHR35529">
    <property type="entry name" value="MANGANESE EFFLUX PUMP MNTP-RELATED"/>
    <property type="match status" value="1"/>
</dbReference>
<feature type="transmembrane region" description="Helical" evidence="8">
    <location>
        <begin position="105"/>
        <end position="125"/>
    </location>
</feature>
<evidence type="ECO:0000256" key="2">
    <source>
        <dbReference type="ARBA" id="ARBA00022475"/>
    </source>
</evidence>
<comment type="subcellular location">
    <subcellularLocation>
        <location evidence="8">Cell membrane</location>
        <topology evidence="8">Multi-pass membrane protein</topology>
    </subcellularLocation>
</comment>
<dbReference type="GO" id="GO:0005886">
    <property type="term" value="C:plasma membrane"/>
    <property type="evidence" value="ECO:0007669"/>
    <property type="project" value="UniProtKB-SubCell"/>
</dbReference>
<proteinExistence type="inferred from homology"/>
<accession>A0A1D7THN1</accession>
<dbReference type="RefSeq" id="WP_069477399.1">
    <property type="nucleotide sequence ID" value="NZ_CP017111.1"/>
</dbReference>
<gene>
    <name evidence="8" type="primary">mntP</name>
    <name evidence="9" type="ORF">SHALO_0726</name>
</gene>
<keyword evidence="6 8" id="KW-0472">Membrane</keyword>
<evidence type="ECO:0000313" key="10">
    <source>
        <dbReference type="Proteomes" id="UP000094609"/>
    </source>
</evidence>
<feature type="transmembrane region" description="Helical" evidence="8">
    <location>
        <begin position="33"/>
        <end position="55"/>
    </location>
</feature>
<evidence type="ECO:0000256" key="8">
    <source>
        <dbReference type="HAMAP-Rule" id="MF_01521"/>
    </source>
</evidence>
<dbReference type="GO" id="GO:0005384">
    <property type="term" value="F:manganese ion transmembrane transporter activity"/>
    <property type="evidence" value="ECO:0007669"/>
    <property type="project" value="UniProtKB-UniRule"/>
</dbReference>
<dbReference type="KEGG" id="shal:SHALO_0726"/>
<sequence length="180" mass="18976">MIEVLLLAFALSMDAFAVSIGLGAKQNGHTTKALALKAGLFFGIFQALMPLIGYAGGKGVLGFVSEYAHYIAFGLLLLIGAKMIYEGLNEGVGEELAKITNKIMLTLAIATSIDAMAAGFSLMLLDLNPLLACGIIGLTTFIISFIGVHVGKLTGTWLESRAEIFGGVILVAIGFRILFF</sequence>
<evidence type="ECO:0000256" key="6">
    <source>
        <dbReference type="ARBA" id="ARBA00023136"/>
    </source>
</evidence>
<evidence type="ECO:0000256" key="7">
    <source>
        <dbReference type="ARBA" id="ARBA00023211"/>
    </source>
</evidence>
<dbReference type="InterPro" id="IPR003810">
    <property type="entry name" value="Mntp/YtaF"/>
</dbReference>
<organism evidence="9 10">
    <name type="scientific">Sulfurospirillum halorespirans DSM 13726</name>
    <dbReference type="NCBI Taxonomy" id="1193502"/>
    <lineage>
        <taxon>Bacteria</taxon>
        <taxon>Pseudomonadati</taxon>
        <taxon>Campylobacterota</taxon>
        <taxon>Epsilonproteobacteria</taxon>
        <taxon>Campylobacterales</taxon>
        <taxon>Sulfurospirillaceae</taxon>
        <taxon>Sulfurospirillum</taxon>
    </lineage>
</organism>
<comment type="similarity">
    <text evidence="8">Belongs to the MntP (TC 9.B.29) family.</text>
</comment>
<keyword evidence="7 8" id="KW-0464">Manganese</keyword>
<protein>
    <recommendedName>
        <fullName evidence="8">Putative manganese efflux pump MntP</fullName>
    </recommendedName>
</protein>
<dbReference type="PANTHER" id="PTHR35529:SF1">
    <property type="entry name" value="MANGANESE EFFLUX PUMP MNTP-RELATED"/>
    <property type="match status" value="1"/>
</dbReference>
<feature type="transmembrane region" description="Helical" evidence="8">
    <location>
        <begin position="162"/>
        <end position="179"/>
    </location>
</feature>
<dbReference type="InterPro" id="IPR022929">
    <property type="entry name" value="Put_MntP"/>
</dbReference>
<evidence type="ECO:0000256" key="1">
    <source>
        <dbReference type="ARBA" id="ARBA00022448"/>
    </source>
</evidence>
<evidence type="ECO:0000256" key="4">
    <source>
        <dbReference type="ARBA" id="ARBA00022989"/>
    </source>
</evidence>
<dbReference type="Proteomes" id="UP000094609">
    <property type="component" value="Chromosome"/>
</dbReference>
<keyword evidence="10" id="KW-1185">Reference proteome</keyword>
<dbReference type="HAMAP" id="MF_01521">
    <property type="entry name" value="MntP_pump"/>
    <property type="match status" value="1"/>
</dbReference>
<reference evidence="10" key="1">
    <citation type="submission" date="2016-08" db="EMBL/GenBank/DDBJ databases">
        <title>Complete genome sequence of the organohalide-respiring Epsilonproteobacterium Sulfurospirillum halorespirans.</title>
        <authorList>
            <person name="Goris T."/>
            <person name="Zimmermann J."/>
            <person name="Schenz B."/>
            <person name="Lemos M."/>
            <person name="Hackermueller J."/>
            <person name="Diekert G."/>
        </authorList>
    </citation>
    <scope>NUCLEOTIDE SEQUENCE [LARGE SCALE GENOMIC DNA]</scope>
    <source>
        <strain>DSM 13726</strain>
        <strain evidence="10">PCE-M2</strain>
    </source>
</reference>
<feature type="transmembrane region" description="Helical" evidence="8">
    <location>
        <begin position="130"/>
        <end position="150"/>
    </location>
</feature>
<keyword evidence="4 8" id="KW-1133">Transmembrane helix</keyword>
<name>A0A1D7THN1_9BACT</name>
<dbReference type="Pfam" id="PF02659">
    <property type="entry name" value="Mntp"/>
    <property type="match status" value="1"/>
</dbReference>
<dbReference type="PATRIC" id="fig|1193502.14.peg.730"/>
<feature type="transmembrane region" description="Helical" evidence="8">
    <location>
        <begin position="67"/>
        <end position="85"/>
    </location>
</feature>
<keyword evidence="1 8" id="KW-0813">Transport</keyword>